<dbReference type="Proteomes" id="UP001488838">
    <property type="component" value="Unassembled WGS sequence"/>
</dbReference>
<feature type="non-terminal residue" evidence="2">
    <location>
        <position position="1"/>
    </location>
</feature>
<evidence type="ECO:0000313" key="3">
    <source>
        <dbReference type="Proteomes" id="UP001488838"/>
    </source>
</evidence>
<reference evidence="2 3" key="1">
    <citation type="journal article" date="2023" name="bioRxiv">
        <title>Conserved and derived expression patterns and positive selection on dental genes reveal complex evolutionary context of ever-growing rodent molars.</title>
        <authorList>
            <person name="Calamari Z.T."/>
            <person name="Song A."/>
            <person name="Cohen E."/>
            <person name="Akter M."/>
            <person name="Roy R.D."/>
            <person name="Hallikas O."/>
            <person name="Christensen M.M."/>
            <person name="Li P."/>
            <person name="Marangoni P."/>
            <person name="Jernvall J."/>
            <person name="Klein O.D."/>
        </authorList>
    </citation>
    <scope>NUCLEOTIDE SEQUENCE [LARGE SCALE GENOMIC DNA]</scope>
    <source>
        <strain evidence="2">V071</strain>
    </source>
</reference>
<feature type="compositionally biased region" description="Basic and acidic residues" evidence="1">
    <location>
        <begin position="118"/>
        <end position="127"/>
    </location>
</feature>
<feature type="compositionally biased region" description="Basic and acidic residues" evidence="1">
    <location>
        <begin position="134"/>
        <end position="143"/>
    </location>
</feature>
<protein>
    <submittedName>
        <fullName evidence="2">Uncharacterized protein</fullName>
    </submittedName>
</protein>
<evidence type="ECO:0000313" key="2">
    <source>
        <dbReference type="EMBL" id="KAK7818074.1"/>
    </source>
</evidence>
<evidence type="ECO:0000256" key="1">
    <source>
        <dbReference type="SAM" id="MobiDB-lite"/>
    </source>
</evidence>
<dbReference type="AlphaFoldDB" id="A0AAW0ITY0"/>
<sequence length="143" mass="15905">SFRTNFLSSYTSLNNEEGEQGLLFRHILATFVAICYHLPASKESSHSGHIRMPFCYKLSLLTPVLMTAQCKLLRGVWNRQDRHTHSIVPSQPMPKADEMISMGLPLPGVASPVVEASRKRVSSREDSATGAKVLQEHSPRCCP</sequence>
<proteinExistence type="predicted"/>
<organism evidence="2 3">
    <name type="scientific">Myodes glareolus</name>
    <name type="common">Bank vole</name>
    <name type="synonym">Clethrionomys glareolus</name>
    <dbReference type="NCBI Taxonomy" id="447135"/>
    <lineage>
        <taxon>Eukaryota</taxon>
        <taxon>Metazoa</taxon>
        <taxon>Chordata</taxon>
        <taxon>Craniata</taxon>
        <taxon>Vertebrata</taxon>
        <taxon>Euteleostomi</taxon>
        <taxon>Mammalia</taxon>
        <taxon>Eutheria</taxon>
        <taxon>Euarchontoglires</taxon>
        <taxon>Glires</taxon>
        <taxon>Rodentia</taxon>
        <taxon>Myomorpha</taxon>
        <taxon>Muroidea</taxon>
        <taxon>Cricetidae</taxon>
        <taxon>Arvicolinae</taxon>
        <taxon>Myodes</taxon>
    </lineage>
</organism>
<gene>
    <name evidence="2" type="ORF">U0070_014669</name>
</gene>
<feature type="region of interest" description="Disordered" evidence="1">
    <location>
        <begin position="118"/>
        <end position="143"/>
    </location>
</feature>
<accession>A0AAW0ITY0</accession>
<keyword evidence="3" id="KW-1185">Reference proteome</keyword>
<name>A0AAW0ITY0_MYOGA</name>
<comment type="caution">
    <text evidence="2">The sequence shown here is derived from an EMBL/GenBank/DDBJ whole genome shotgun (WGS) entry which is preliminary data.</text>
</comment>
<dbReference type="EMBL" id="JBBHLL010000090">
    <property type="protein sequence ID" value="KAK7818074.1"/>
    <property type="molecule type" value="Genomic_DNA"/>
</dbReference>